<organism evidence="2 3">
    <name type="scientific">Marasmius crinis-equi</name>
    <dbReference type="NCBI Taxonomy" id="585013"/>
    <lineage>
        <taxon>Eukaryota</taxon>
        <taxon>Fungi</taxon>
        <taxon>Dikarya</taxon>
        <taxon>Basidiomycota</taxon>
        <taxon>Agaricomycotina</taxon>
        <taxon>Agaricomycetes</taxon>
        <taxon>Agaricomycetidae</taxon>
        <taxon>Agaricales</taxon>
        <taxon>Marasmiineae</taxon>
        <taxon>Marasmiaceae</taxon>
        <taxon>Marasmius</taxon>
    </lineage>
</organism>
<feature type="domain" description="Tyrosine-protein phosphatase" evidence="1">
    <location>
        <begin position="19"/>
        <end position="160"/>
    </location>
</feature>
<proteinExistence type="predicted"/>
<keyword evidence="3" id="KW-1185">Reference proteome</keyword>
<reference evidence="2 3" key="1">
    <citation type="submission" date="2024-02" db="EMBL/GenBank/DDBJ databases">
        <title>A draft genome for the cacao thread blight pathogen Marasmius crinis-equi.</title>
        <authorList>
            <person name="Cohen S.P."/>
            <person name="Baruah I.K."/>
            <person name="Amoako-Attah I."/>
            <person name="Bukari Y."/>
            <person name="Meinhardt L.W."/>
            <person name="Bailey B.A."/>
        </authorList>
    </citation>
    <scope>NUCLEOTIDE SEQUENCE [LARGE SCALE GENOMIC DNA]</scope>
    <source>
        <strain evidence="2 3">GH-76</strain>
    </source>
</reference>
<evidence type="ECO:0000313" key="3">
    <source>
        <dbReference type="Proteomes" id="UP001465976"/>
    </source>
</evidence>
<gene>
    <name evidence="2" type="ORF">V5O48_005223</name>
</gene>
<dbReference type="PANTHER" id="PTHR46588:SF1">
    <property type="entry name" value="SERINE_THREONINE_TYROSINE-INTERACTING PROTEIN"/>
    <property type="match status" value="1"/>
</dbReference>
<dbReference type="SMART" id="SM00195">
    <property type="entry name" value="DSPc"/>
    <property type="match status" value="1"/>
</dbReference>
<name>A0ABR3FNL9_9AGAR</name>
<comment type="caution">
    <text evidence="2">The sequence shown here is derived from an EMBL/GenBank/DDBJ whole genome shotgun (WGS) entry which is preliminary data.</text>
</comment>
<dbReference type="SUPFAM" id="SSF52799">
    <property type="entry name" value="(Phosphotyrosine protein) phosphatases II"/>
    <property type="match status" value="1"/>
</dbReference>
<dbReference type="InterPro" id="IPR020422">
    <property type="entry name" value="TYR_PHOSPHATASE_DUAL_dom"/>
</dbReference>
<accession>A0ABR3FNL9</accession>
<sequence length="194" mass="22236">MLAFPTLCSEQWRRDMRWEAQEIIPGVLLGPSQVSKSSEALKVAGVTHIICVRDERHGFVVRPRFPDLFSYLVLDIEDGDAWSLIKNFARMKGFVDEALAVHWGNEEPAGKVFVHCHMVMYLMDRFAVSWDEALSFVVKQRVCVALDDPVYTQIQEFDTVCMARRALLLDRPSNPRKRSRDVDGDYGDVLSSWV</sequence>
<dbReference type="EMBL" id="JBAHYK010000201">
    <property type="protein sequence ID" value="KAL0576758.1"/>
    <property type="molecule type" value="Genomic_DNA"/>
</dbReference>
<dbReference type="InterPro" id="IPR029021">
    <property type="entry name" value="Prot-tyrosine_phosphatase-like"/>
</dbReference>
<dbReference type="Gene3D" id="3.90.190.10">
    <property type="entry name" value="Protein tyrosine phosphatase superfamily"/>
    <property type="match status" value="1"/>
</dbReference>
<evidence type="ECO:0000259" key="1">
    <source>
        <dbReference type="SMART" id="SM00195"/>
    </source>
</evidence>
<evidence type="ECO:0000313" key="2">
    <source>
        <dbReference type="EMBL" id="KAL0576758.1"/>
    </source>
</evidence>
<dbReference type="PANTHER" id="PTHR46588">
    <property type="entry name" value="SERINE/THREONINE/TYROSINE-INTERACTING PROTEIN"/>
    <property type="match status" value="1"/>
</dbReference>
<dbReference type="Proteomes" id="UP001465976">
    <property type="component" value="Unassembled WGS sequence"/>
</dbReference>
<dbReference type="InterPro" id="IPR052449">
    <property type="entry name" value="STYX-Interacting_Phosphatase"/>
</dbReference>
<protein>
    <recommendedName>
        <fullName evidence="1">Tyrosine-protein phosphatase domain-containing protein</fullName>
    </recommendedName>
</protein>